<evidence type="ECO:0000313" key="8">
    <source>
        <dbReference type="Proteomes" id="UP000004169"/>
    </source>
</evidence>
<feature type="domain" description="MOFRL" evidence="5">
    <location>
        <begin position="339"/>
        <end position="447"/>
    </location>
</feature>
<evidence type="ECO:0000313" key="7">
    <source>
        <dbReference type="EMBL" id="CCG39684.1"/>
    </source>
</evidence>
<dbReference type="Proteomes" id="UP000004169">
    <property type="component" value="Unassembled WGS sequence"/>
</dbReference>
<evidence type="ECO:0000259" key="5">
    <source>
        <dbReference type="Pfam" id="PF05161"/>
    </source>
</evidence>
<feature type="domain" description="MOFRL-associated" evidence="6">
    <location>
        <begin position="10"/>
        <end position="255"/>
    </location>
</feature>
<sequence>MSVDPARADLDAIFRAALTRVDPYRMIVDHLRLDGSRLVASFEGACHEEDLDGYDRVLVLGAGKAAARMARAVEQVLCDRIVGGLVVVKYGHAERLDRIEIVEAGHPTPDANGVAASRRIAALAEAADARTLVLILISGGGSALLCSPATGSGIPVTLADKQAVTAALLASGADIGAINCVRKHLSALKGGRLLRLLAPARSLALILSDVVGDRLDVIASGLTSPDPTTFAEALETLVSYKLRDKVPAPVLRFLEQGADGHLAETVKPHDPILPLTTNCLIGTNLAALRAACTQAEALGYRPVPLTSTLTGEAREVAKALYAIARDVRDHGLLAARPAFLVAGGETTVTVTGSGKGGRNQELALAFLVEMARDPLRGQGLHLLSAATDGGDGPTDAAGAFASTASLDRARAAGLSLDAALCDNDSYAFFNAIDGLLRTGPTLTNVCDLQMVLIR</sequence>
<dbReference type="EMBL" id="CAHP01000001">
    <property type="protein sequence ID" value="CCG39684.1"/>
    <property type="molecule type" value="Genomic_DNA"/>
</dbReference>
<dbReference type="InterPro" id="IPR037035">
    <property type="entry name" value="GK-like_C_sf"/>
</dbReference>
<keyword evidence="4" id="KW-0067">ATP-binding</keyword>
<evidence type="ECO:0000256" key="2">
    <source>
        <dbReference type="ARBA" id="ARBA00022741"/>
    </source>
</evidence>
<evidence type="ECO:0000259" key="6">
    <source>
        <dbReference type="Pfam" id="PF13660"/>
    </source>
</evidence>
<keyword evidence="1" id="KW-0808">Transferase</keyword>
<dbReference type="FunFam" id="3.40.50.10180:FF:000001">
    <property type="entry name" value="Glycerate kinase"/>
    <property type="match status" value="1"/>
</dbReference>
<dbReference type="STRING" id="1150626.PHAMO_10109"/>
<dbReference type="Pfam" id="PF05161">
    <property type="entry name" value="MOFRL"/>
    <property type="match status" value="1"/>
</dbReference>
<dbReference type="InterPro" id="IPR038614">
    <property type="entry name" value="GK_N_sf"/>
</dbReference>
<keyword evidence="7" id="KW-0560">Oxidoreductase</keyword>
<dbReference type="GO" id="GO:0008887">
    <property type="term" value="F:glycerate kinase activity"/>
    <property type="evidence" value="ECO:0007669"/>
    <property type="project" value="InterPro"/>
</dbReference>
<gene>
    <name evidence="7" type="primary">ttuD</name>
    <name evidence="7" type="ORF">PHAMO_10109</name>
</gene>
<dbReference type="PANTHER" id="PTHR12227">
    <property type="entry name" value="GLYCERATE KINASE"/>
    <property type="match status" value="1"/>
</dbReference>
<keyword evidence="8" id="KW-1185">Reference proteome</keyword>
<dbReference type="InterPro" id="IPR025286">
    <property type="entry name" value="MOFRL_assoc_dom"/>
</dbReference>
<dbReference type="Gene3D" id="3.40.1480.10">
    <property type="entry name" value="MOFRL domain"/>
    <property type="match status" value="1"/>
</dbReference>
<dbReference type="InterPro" id="IPR007835">
    <property type="entry name" value="MOFRL"/>
</dbReference>
<dbReference type="GO" id="GO:0016618">
    <property type="term" value="F:hydroxypyruvate reductase [NAD(P)H] activity"/>
    <property type="evidence" value="ECO:0007669"/>
    <property type="project" value="UniProtKB-EC"/>
</dbReference>
<protein>
    <submittedName>
        <fullName evidence="7">Putative hydroxypyruvate reductase</fullName>
        <ecNumber evidence="7">1.1.1.81</ecNumber>
    </submittedName>
</protein>
<evidence type="ECO:0000256" key="4">
    <source>
        <dbReference type="ARBA" id="ARBA00022840"/>
    </source>
</evidence>
<dbReference type="GO" id="GO:0005524">
    <property type="term" value="F:ATP binding"/>
    <property type="evidence" value="ECO:0007669"/>
    <property type="project" value="UniProtKB-KW"/>
</dbReference>
<keyword evidence="7" id="KW-0670">Pyruvate</keyword>
<proteinExistence type="predicted"/>
<dbReference type="SUPFAM" id="SSF82544">
    <property type="entry name" value="GckA/TtuD-like"/>
    <property type="match status" value="1"/>
</dbReference>
<evidence type="ECO:0000256" key="1">
    <source>
        <dbReference type="ARBA" id="ARBA00022679"/>
    </source>
</evidence>
<dbReference type="Pfam" id="PF13660">
    <property type="entry name" value="DUF4147"/>
    <property type="match status" value="1"/>
</dbReference>
<dbReference type="Gene3D" id="3.40.50.10180">
    <property type="entry name" value="Glycerate kinase, MOFRL-like N-terminal domain"/>
    <property type="match status" value="1"/>
</dbReference>
<comment type="caution">
    <text evidence="7">The sequence shown here is derived from an EMBL/GenBank/DDBJ whole genome shotgun (WGS) entry which is preliminary data.</text>
</comment>
<organism evidence="7 8">
    <name type="scientific">Magnetospirillum molischianum DSM 120</name>
    <dbReference type="NCBI Taxonomy" id="1150626"/>
    <lineage>
        <taxon>Bacteria</taxon>
        <taxon>Pseudomonadati</taxon>
        <taxon>Pseudomonadota</taxon>
        <taxon>Alphaproteobacteria</taxon>
        <taxon>Rhodospirillales</taxon>
        <taxon>Rhodospirillaceae</taxon>
        <taxon>Magnetospirillum</taxon>
    </lineage>
</organism>
<keyword evidence="3" id="KW-0418">Kinase</keyword>
<dbReference type="InterPro" id="IPR039760">
    <property type="entry name" value="MOFRL_protein"/>
</dbReference>
<dbReference type="GO" id="GO:0005737">
    <property type="term" value="C:cytoplasm"/>
    <property type="evidence" value="ECO:0007669"/>
    <property type="project" value="TreeGrafter"/>
</dbReference>
<keyword evidence="2" id="KW-0547">Nucleotide-binding</keyword>
<dbReference type="eggNOG" id="COG2379">
    <property type="taxonomic scope" value="Bacteria"/>
</dbReference>
<dbReference type="PANTHER" id="PTHR12227:SF0">
    <property type="entry name" value="GLYCERATE KINASE"/>
    <property type="match status" value="1"/>
</dbReference>
<accession>H8FMU6</accession>
<dbReference type="FunFam" id="3.40.1480.10:FF:000002">
    <property type="entry name" value="Glycerate kinase"/>
    <property type="match status" value="1"/>
</dbReference>
<dbReference type="AlphaFoldDB" id="H8FMU6"/>
<name>H8FMU6_MAGML</name>
<dbReference type="EC" id="1.1.1.81" evidence="7"/>
<reference evidence="7 8" key="1">
    <citation type="journal article" date="2012" name="J. Bacteriol.">
        <title>Draft Genome Sequence of the Purple Photosynthetic Bacterium Phaeospirillum molischianum DSM120, a Particularly Versatile Bacterium.</title>
        <authorList>
            <person name="Duquesne K."/>
            <person name="Prima V."/>
            <person name="Ji B."/>
            <person name="Rouy Z."/>
            <person name="Medigue C."/>
            <person name="Talla E."/>
            <person name="Sturgis J.N."/>
        </authorList>
    </citation>
    <scope>NUCLEOTIDE SEQUENCE [LARGE SCALE GENOMIC DNA]</scope>
    <source>
        <strain evidence="8">DSM120</strain>
    </source>
</reference>
<evidence type="ECO:0000256" key="3">
    <source>
        <dbReference type="ARBA" id="ARBA00022777"/>
    </source>
</evidence>